<gene>
    <name evidence="8" type="ORF">E3202_01050</name>
</gene>
<feature type="transmembrane region" description="Helical" evidence="7">
    <location>
        <begin position="33"/>
        <end position="53"/>
    </location>
</feature>
<keyword evidence="3 7" id="KW-0812">Transmembrane</keyword>
<protein>
    <submittedName>
        <fullName evidence="8">MFS transporter</fullName>
    </submittedName>
</protein>
<dbReference type="SUPFAM" id="SSF103473">
    <property type="entry name" value="MFS general substrate transporter"/>
    <property type="match status" value="1"/>
</dbReference>
<feature type="transmembrane region" description="Helical" evidence="7">
    <location>
        <begin position="429"/>
        <end position="448"/>
    </location>
</feature>
<dbReference type="InterPro" id="IPR036259">
    <property type="entry name" value="MFS_trans_sf"/>
</dbReference>
<feature type="transmembrane region" description="Helical" evidence="7">
    <location>
        <begin position="259"/>
        <end position="276"/>
    </location>
</feature>
<sequence length="598" mass="65670">MRTKPISPLQGLSSGPEKNRDPGPTRPPVSPLFSLRLAVGLCGVLLAVLLAGFNEHVTEGGLADLGGALHLGHDEATWLTALFEAFNIAAMAFAPWFAVTFSIRRLSLAMIALAALSALWLPFCPTLGTLYLTRCIQGIACGSLPPLLMTVALRYLPPNIKIYGLGAYALTSTFGPNLGIPLTGVIFEYAGWYWLFWEIIPLCVLSMIAIGWGLPQDPLRLERFRQFDWVGMLTGLPAICFLVIGLVEGDRLDWFRSPLITHLLLGGSVLFIAFLLNEWHHPLPFFRIQLLSSRNVSDSLLTLTGVLILDVATLQVPEVFLTDVHHYRPIQITPLALRLALPQLITLPLVAALCNLRRVDCRHVLLLGLGLQALSYFLGTWIDFDWVRDNFDPTMALQTFSQPMIVIPILMLATLSLQPTDGPFISGMFNMTKGFAAAIATALLSALLRRREQYHSTMLLDHHGGQRFLLQSLNDGARRVLAPLLPDPAVLKHTSTVLFHDDIRTQAIILTCADIYVTMIGICAAMFALNLFLPLRVYPPSAPRPDQSARKPSSPPAQVTGVPRPPAGARPVGALARMALGDTVMKNLLFRKIRKTSV</sequence>
<feature type="transmembrane region" description="Helical" evidence="7">
    <location>
        <begin position="78"/>
        <end position="99"/>
    </location>
</feature>
<dbReference type="GO" id="GO:0016020">
    <property type="term" value="C:membrane"/>
    <property type="evidence" value="ECO:0007669"/>
    <property type="project" value="UniProtKB-SubCell"/>
</dbReference>
<evidence type="ECO:0000256" key="7">
    <source>
        <dbReference type="SAM" id="Phobius"/>
    </source>
</evidence>
<dbReference type="InterPro" id="IPR011701">
    <property type="entry name" value="MFS"/>
</dbReference>
<evidence type="ECO:0000256" key="3">
    <source>
        <dbReference type="ARBA" id="ARBA00022692"/>
    </source>
</evidence>
<feature type="transmembrane region" description="Helical" evidence="7">
    <location>
        <begin position="106"/>
        <end position="123"/>
    </location>
</feature>
<evidence type="ECO:0000313" key="9">
    <source>
        <dbReference type="Proteomes" id="UP000315037"/>
    </source>
</evidence>
<keyword evidence="5 7" id="KW-0472">Membrane</keyword>
<name>A0A506UQJ9_9PROT</name>
<evidence type="ECO:0000256" key="2">
    <source>
        <dbReference type="ARBA" id="ARBA00022448"/>
    </source>
</evidence>
<proteinExistence type="predicted"/>
<feature type="transmembrane region" description="Helical" evidence="7">
    <location>
        <begin position="336"/>
        <end position="356"/>
    </location>
</feature>
<feature type="region of interest" description="Disordered" evidence="6">
    <location>
        <begin position="542"/>
        <end position="570"/>
    </location>
</feature>
<evidence type="ECO:0000256" key="5">
    <source>
        <dbReference type="ARBA" id="ARBA00023136"/>
    </source>
</evidence>
<organism evidence="8 9">
    <name type="scientific">Oecophyllibacter saccharovorans</name>
    <dbReference type="NCBI Taxonomy" id="2558360"/>
    <lineage>
        <taxon>Bacteria</taxon>
        <taxon>Pseudomonadati</taxon>
        <taxon>Pseudomonadota</taxon>
        <taxon>Alphaproteobacteria</taxon>
        <taxon>Acetobacterales</taxon>
        <taxon>Acetobacteraceae</taxon>
        <taxon>Oecophyllibacter</taxon>
    </lineage>
</organism>
<evidence type="ECO:0000313" key="8">
    <source>
        <dbReference type="EMBL" id="TPW35594.1"/>
    </source>
</evidence>
<keyword evidence="2" id="KW-0813">Transport</keyword>
<feature type="transmembrane region" description="Helical" evidence="7">
    <location>
        <begin position="165"/>
        <end position="187"/>
    </location>
</feature>
<dbReference type="PANTHER" id="PTHR42718">
    <property type="entry name" value="MAJOR FACILITATOR SUPERFAMILY MULTIDRUG TRANSPORTER MFSC"/>
    <property type="match status" value="1"/>
</dbReference>
<feature type="transmembrane region" description="Helical" evidence="7">
    <location>
        <begin position="227"/>
        <end position="247"/>
    </location>
</feature>
<dbReference type="RefSeq" id="WP_165600087.1">
    <property type="nucleotide sequence ID" value="NZ_SORZ01000001.1"/>
</dbReference>
<accession>A0A506UQJ9</accession>
<dbReference type="EMBL" id="SORZ01000001">
    <property type="protein sequence ID" value="TPW35594.1"/>
    <property type="molecule type" value="Genomic_DNA"/>
</dbReference>
<dbReference type="PANTHER" id="PTHR42718:SF9">
    <property type="entry name" value="MAJOR FACILITATOR SUPERFAMILY MULTIDRUG TRANSPORTER MFSC"/>
    <property type="match status" value="1"/>
</dbReference>
<dbReference type="Pfam" id="PF07690">
    <property type="entry name" value="MFS_1"/>
    <property type="match status" value="1"/>
</dbReference>
<dbReference type="Proteomes" id="UP000315037">
    <property type="component" value="Unassembled WGS sequence"/>
</dbReference>
<dbReference type="Gene3D" id="1.20.1250.20">
    <property type="entry name" value="MFS general substrate transporter like domains"/>
    <property type="match status" value="1"/>
</dbReference>
<feature type="transmembrane region" description="Helical" evidence="7">
    <location>
        <begin position="363"/>
        <end position="384"/>
    </location>
</feature>
<comment type="subcellular location">
    <subcellularLocation>
        <location evidence="1">Membrane</location>
        <topology evidence="1">Multi-pass membrane protein</topology>
    </subcellularLocation>
</comment>
<dbReference type="GO" id="GO:0022857">
    <property type="term" value="F:transmembrane transporter activity"/>
    <property type="evidence" value="ECO:0007669"/>
    <property type="project" value="InterPro"/>
</dbReference>
<evidence type="ECO:0000256" key="6">
    <source>
        <dbReference type="SAM" id="MobiDB-lite"/>
    </source>
</evidence>
<evidence type="ECO:0000256" key="4">
    <source>
        <dbReference type="ARBA" id="ARBA00022989"/>
    </source>
</evidence>
<keyword evidence="4 7" id="KW-1133">Transmembrane helix</keyword>
<feature type="region of interest" description="Disordered" evidence="6">
    <location>
        <begin position="1"/>
        <end position="26"/>
    </location>
</feature>
<feature type="transmembrane region" description="Helical" evidence="7">
    <location>
        <begin position="507"/>
        <end position="533"/>
    </location>
</feature>
<evidence type="ECO:0000256" key="1">
    <source>
        <dbReference type="ARBA" id="ARBA00004141"/>
    </source>
</evidence>
<dbReference type="AlphaFoldDB" id="A0A506UQJ9"/>
<reference evidence="8 9" key="1">
    <citation type="submission" date="2019-03" db="EMBL/GenBank/DDBJ databases">
        <title>The complete genome sequence of Neokomagataea sp. Jb2 NBRC113641.</title>
        <authorList>
            <person name="Chua K.-O."/>
            <person name="Chan K.-G."/>
            <person name="See-Too W.-S."/>
        </authorList>
    </citation>
    <scope>NUCLEOTIDE SEQUENCE [LARGE SCALE GENOMIC DNA]</scope>
    <source>
        <strain evidence="8 9">Jb2</strain>
    </source>
</reference>
<keyword evidence="9" id="KW-1185">Reference proteome</keyword>
<feature type="transmembrane region" description="Helical" evidence="7">
    <location>
        <begin position="193"/>
        <end position="215"/>
    </location>
</feature>
<comment type="caution">
    <text evidence="8">The sequence shown here is derived from an EMBL/GenBank/DDBJ whole genome shotgun (WGS) entry which is preliminary data.</text>
</comment>